<dbReference type="AlphaFoldDB" id="A0A382LAK1"/>
<proteinExistence type="predicted"/>
<protein>
    <recommendedName>
        <fullName evidence="4">Tryptophan synthase beta chain-like PALP domain-containing protein</fullName>
    </recommendedName>
</protein>
<dbReference type="SUPFAM" id="SSF53686">
    <property type="entry name" value="Tryptophan synthase beta subunit-like PLP-dependent enzymes"/>
    <property type="match status" value="1"/>
</dbReference>
<organism evidence="5">
    <name type="scientific">marine metagenome</name>
    <dbReference type="NCBI Taxonomy" id="408172"/>
    <lineage>
        <taxon>unclassified sequences</taxon>
        <taxon>metagenomes</taxon>
        <taxon>ecological metagenomes</taxon>
    </lineage>
</organism>
<dbReference type="InterPro" id="IPR036052">
    <property type="entry name" value="TrpB-like_PALP_sf"/>
</dbReference>
<dbReference type="GO" id="GO:0009097">
    <property type="term" value="P:isoleucine biosynthetic process"/>
    <property type="evidence" value="ECO:0007669"/>
    <property type="project" value="TreeGrafter"/>
</dbReference>
<comment type="cofactor">
    <cofactor evidence="1">
        <name>pyridoxal 5'-phosphate</name>
        <dbReference type="ChEBI" id="CHEBI:597326"/>
    </cofactor>
</comment>
<keyword evidence="3" id="KW-0456">Lyase</keyword>
<keyword evidence="2" id="KW-0663">Pyridoxal phosphate</keyword>
<dbReference type="EMBL" id="UINC01085936">
    <property type="protein sequence ID" value="SVC33924.1"/>
    <property type="molecule type" value="Genomic_DNA"/>
</dbReference>
<dbReference type="InterPro" id="IPR001926">
    <property type="entry name" value="TrpB-like_PALP"/>
</dbReference>
<gene>
    <name evidence="5" type="ORF">METZ01_LOCUS286778</name>
</gene>
<feature type="non-terminal residue" evidence="5">
    <location>
        <position position="151"/>
    </location>
</feature>
<evidence type="ECO:0000313" key="5">
    <source>
        <dbReference type="EMBL" id="SVC33924.1"/>
    </source>
</evidence>
<dbReference type="GO" id="GO:0006565">
    <property type="term" value="P:L-serine catabolic process"/>
    <property type="evidence" value="ECO:0007669"/>
    <property type="project" value="TreeGrafter"/>
</dbReference>
<dbReference type="PANTHER" id="PTHR48078">
    <property type="entry name" value="THREONINE DEHYDRATASE, MITOCHONDRIAL-RELATED"/>
    <property type="match status" value="1"/>
</dbReference>
<dbReference type="GO" id="GO:0003941">
    <property type="term" value="F:L-serine ammonia-lyase activity"/>
    <property type="evidence" value="ECO:0007669"/>
    <property type="project" value="TreeGrafter"/>
</dbReference>
<evidence type="ECO:0000256" key="3">
    <source>
        <dbReference type="ARBA" id="ARBA00023239"/>
    </source>
</evidence>
<evidence type="ECO:0000256" key="2">
    <source>
        <dbReference type="ARBA" id="ARBA00022898"/>
    </source>
</evidence>
<evidence type="ECO:0000259" key="4">
    <source>
        <dbReference type="Pfam" id="PF00291"/>
    </source>
</evidence>
<feature type="domain" description="Tryptophan synthase beta chain-like PALP" evidence="4">
    <location>
        <begin position="17"/>
        <end position="132"/>
    </location>
</feature>
<sequence length="151" mass="16437">MLKPSQEQIQTAAKLISEYLDPTPLKLNKEIGDRIGANTHIKCEYSSPVNSFKLRGSLNLVSQLTRSNTISKIITASTGNHGAAMAYACREFGVPITVGVPLGADKKKVELIESFGGRLEFIGKDLDESKAELLSRPMETGEIFIEDGSRP</sequence>
<name>A0A382LAK1_9ZZZZ</name>
<evidence type="ECO:0000256" key="1">
    <source>
        <dbReference type="ARBA" id="ARBA00001933"/>
    </source>
</evidence>
<reference evidence="5" key="1">
    <citation type="submission" date="2018-05" db="EMBL/GenBank/DDBJ databases">
        <authorList>
            <person name="Lanie J.A."/>
            <person name="Ng W.-L."/>
            <person name="Kazmierczak K.M."/>
            <person name="Andrzejewski T.M."/>
            <person name="Davidsen T.M."/>
            <person name="Wayne K.J."/>
            <person name="Tettelin H."/>
            <person name="Glass J.I."/>
            <person name="Rusch D."/>
            <person name="Podicherti R."/>
            <person name="Tsui H.-C.T."/>
            <person name="Winkler M.E."/>
        </authorList>
    </citation>
    <scope>NUCLEOTIDE SEQUENCE</scope>
</reference>
<dbReference type="Pfam" id="PF00291">
    <property type="entry name" value="PALP"/>
    <property type="match status" value="1"/>
</dbReference>
<dbReference type="Gene3D" id="3.40.50.1100">
    <property type="match status" value="2"/>
</dbReference>
<dbReference type="InterPro" id="IPR050147">
    <property type="entry name" value="Ser/Thr_Dehydratase"/>
</dbReference>
<accession>A0A382LAK1</accession>